<dbReference type="Pfam" id="PF00395">
    <property type="entry name" value="SLH"/>
    <property type="match status" value="2"/>
</dbReference>
<dbReference type="OrthoDB" id="9783944at2"/>
<protein>
    <recommendedName>
        <fullName evidence="5">SLH domain-containing protein</fullName>
    </recommendedName>
</protein>
<feature type="region of interest" description="Disordered" evidence="3">
    <location>
        <begin position="221"/>
        <end position="247"/>
    </location>
</feature>
<keyword evidence="7" id="KW-1185">Reference proteome</keyword>
<gene>
    <name evidence="6" type="ORF">EKG35_16180</name>
</gene>
<proteinExistence type="predicted"/>
<dbReference type="PANTHER" id="PTHR43308">
    <property type="entry name" value="OUTER MEMBRANE PROTEIN ALPHA-RELATED"/>
    <property type="match status" value="1"/>
</dbReference>
<keyword evidence="2" id="KW-0175">Coiled coil</keyword>
<organism evidence="6 7">
    <name type="scientific">Lysinibacillus telephonicus</name>
    <dbReference type="NCBI Taxonomy" id="1714840"/>
    <lineage>
        <taxon>Bacteria</taxon>
        <taxon>Bacillati</taxon>
        <taxon>Bacillota</taxon>
        <taxon>Bacilli</taxon>
        <taxon>Bacillales</taxon>
        <taxon>Bacillaceae</taxon>
        <taxon>Lysinibacillus</taxon>
    </lineage>
</organism>
<feature type="domain" description="SLH" evidence="5">
    <location>
        <begin position="91"/>
        <end position="148"/>
    </location>
</feature>
<feature type="coiled-coil region" evidence="2">
    <location>
        <begin position="481"/>
        <end position="527"/>
    </location>
</feature>
<dbReference type="InterPro" id="IPR001119">
    <property type="entry name" value="SLH_dom"/>
</dbReference>
<dbReference type="InterPro" id="IPR035513">
    <property type="entry name" value="Invertase/methylesterase_inhib"/>
</dbReference>
<feature type="compositionally biased region" description="Acidic residues" evidence="3">
    <location>
        <begin position="221"/>
        <end position="240"/>
    </location>
</feature>
<dbReference type="RefSeq" id="WP_126295587.1">
    <property type="nucleotide sequence ID" value="NZ_CP155468.1"/>
</dbReference>
<keyword evidence="1 4" id="KW-0732">Signal</keyword>
<dbReference type="InterPro" id="IPR051465">
    <property type="entry name" value="Cell_Envelope_Struct_Comp"/>
</dbReference>
<evidence type="ECO:0000256" key="2">
    <source>
        <dbReference type="SAM" id="Coils"/>
    </source>
</evidence>
<feature type="chain" id="PRO_5019129341" description="SLH domain-containing protein" evidence="4">
    <location>
        <begin position="26"/>
        <end position="528"/>
    </location>
</feature>
<evidence type="ECO:0000313" key="7">
    <source>
        <dbReference type="Proteomes" id="UP000276349"/>
    </source>
</evidence>
<dbReference type="Proteomes" id="UP000276349">
    <property type="component" value="Unassembled WGS sequence"/>
</dbReference>
<evidence type="ECO:0000256" key="4">
    <source>
        <dbReference type="SAM" id="SignalP"/>
    </source>
</evidence>
<dbReference type="AlphaFoldDB" id="A0A431UJ20"/>
<evidence type="ECO:0000259" key="5">
    <source>
        <dbReference type="PROSITE" id="PS51272"/>
    </source>
</evidence>
<dbReference type="Gene3D" id="1.20.140.40">
    <property type="entry name" value="Invertase/pectin methylesterase inhibitor family protein"/>
    <property type="match status" value="1"/>
</dbReference>
<name>A0A431UJ20_9BACI</name>
<dbReference type="PANTHER" id="PTHR43308:SF5">
    <property type="entry name" value="S-LAYER PROTEIN _ PEPTIDOGLYCAN ENDO-BETA-N-ACETYLGLUCOSAMINIDASE"/>
    <property type="match status" value="1"/>
</dbReference>
<reference evidence="6 7" key="1">
    <citation type="submission" date="2018-12" db="EMBL/GenBank/DDBJ databases">
        <authorList>
            <person name="Yu L."/>
        </authorList>
    </citation>
    <scope>NUCLEOTIDE SEQUENCE [LARGE SCALE GENOMIC DNA]</scope>
    <source>
        <strain evidence="6 7">S5H2222</strain>
    </source>
</reference>
<dbReference type="EMBL" id="RXNR01000060">
    <property type="protein sequence ID" value="RTQ89709.1"/>
    <property type="molecule type" value="Genomic_DNA"/>
</dbReference>
<evidence type="ECO:0000256" key="1">
    <source>
        <dbReference type="ARBA" id="ARBA00022729"/>
    </source>
</evidence>
<comment type="caution">
    <text evidence="6">The sequence shown here is derived from an EMBL/GenBank/DDBJ whole genome shotgun (WGS) entry which is preliminary data.</text>
</comment>
<accession>A0A431UJ20</accession>
<sequence length="528" mass="59746">MKYKKSVGAVLTAGLLVFGATQTFAEKKMFSDVEDNAWYAESVQKLSEFNIIGGFEDQTFKPDQNITRAQTASIIAKALNLDLTNVSNPGFKDVPTTSSHYPAIAALTEKGVFSSGEYFNPGDSLTRAQMAKILVIAFDLNSSQLKTFDDVNEKDWFYEFSGKLGALGITTNESKYNPQDYVGRAHLAAFIKRTIDYKRSDSIDDIWDTWQGWDNTEVPDTVEEPVEENDGDNDVIDEEETGGKEEVDEAKLKEYERELDNAADDIKSAQKKVEKALDELEEAKEEDDEEEIEEAEKDLLKVLSDLDDAIIKGEATLEKIRKVNLKELNLLQSVLENAIRKAKNDVDKAYANTFDKELYEEEIDDALEALEDAREDAERAIKENSLNLLQDAYKALETAIEEAEKTFEMYEDSTVDVLEDEEKELEEAIEEAKDLFDEVGDLLEKKAEDQIDYFKDLLDDAIDALDDALDEEDKGDIYDAREKLEKVIKDAQKALDRLEKIDMDALIDEIEELEKAISDAEEELEDSK</sequence>
<evidence type="ECO:0000256" key="3">
    <source>
        <dbReference type="SAM" id="MobiDB-lite"/>
    </source>
</evidence>
<feature type="domain" description="SLH" evidence="5">
    <location>
        <begin position="26"/>
        <end position="89"/>
    </location>
</feature>
<feature type="signal peptide" evidence="4">
    <location>
        <begin position="1"/>
        <end position="25"/>
    </location>
</feature>
<evidence type="ECO:0000313" key="6">
    <source>
        <dbReference type="EMBL" id="RTQ89709.1"/>
    </source>
</evidence>
<dbReference type="PROSITE" id="PS51272">
    <property type="entry name" value="SLH"/>
    <property type="match status" value="2"/>
</dbReference>